<name>A0A8S5MV84_9CAUD</name>
<evidence type="ECO:0000313" key="2">
    <source>
        <dbReference type="EMBL" id="DAD86007.1"/>
    </source>
</evidence>
<keyword evidence="1" id="KW-0472">Membrane</keyword>
<proteinExistence type="predicted"/>
<evidence type="ECO:0000256" key="1">
    <source>
        <dbReference type="SAM" id="Phobius"/>
    </source>
</evidence>
<organism evidence="2">
    <name type="scientific">Myoviridae sp. ctv1i11</name>
    <dbReference type="NCBI Taxonomy" id="2826709"/>
    <lineage>
        <taxon>Viruses</taxon>
        <taxon>Duplodnaviria</taxon>
        <taxon>Heunggongvirae</taxon>
        <taxon>Uroviricota</taxon>
        <taxon>Caudoviricetes</taxon>
    </lineage>
</organism>
<keyword evidence="1" id="KW-1133">Transmembrane helix</keyword>
<feature type="transmembrane region" description="Helical" evidence="1">
    <location>
        <begin position="29"/>
        <end position="50"/>
    </location>
</feature>
<keyword evidence="1" id="KW-0812">Transmembrane</keyword>
<dbReference type="EMBL" id="BK014992">
    <property type="protein sequence ID" value="DAD86007.1"/>
    <property type="molecule type" value="Genomic_DNA"/>
</dbReference>
<accession>A0A8S5MV84</accession>
<reference evidence="2" key="1">
    <citation type="journal article" date="2021" name="Proc. Natl. Acad. Sci. U.S.A.">
        <title>A Catalog of Tens of Thousands of Viruses from Human Metagenomes Reveals Hidden Associations with Chronic Diseases.</title>
        <authorList>
            <person name="Tisza M.J."/>
            <person name="Buck C.B."/>
        </authorList>
    </citation>
    <scope>NUCLEOTIDE SEQUENCE</scope>
    <source>
        <strain evidence="2">Ctv1i11</strain>
    </source>
</reference>
<sequence length="61" mass="6957">MHAFLKLVAGLILMGSVGSLEIDRIGFTQYFIQCALGLALWIVAEQGQTIRRLQKLQRRQR</sequence>
<protein>
    <submittedName>
        <fullName evidence="2">Uncharacterized protein</fullName>
    </submittedName>
</protein>